<keyword evidence="1" id="KW-0479">Metal-binding</keyword>
<dbReference type="Gene3D" id="3.40.50.10190">
    <property type="entry name" value="BRCT domain"/>
    <property type="match status" value="1"/>
</dbReference>
<dbReference type="SMART" id="SM00586">
    <property type="entry name" value="ZnF_DBF"/>
    <property type="match status" value="1"/>
</dbReference>
<dbReference type="Pfam" id="PF22437">
    <property type="entry name" value="DBF4_BRCT"/>
    <property type="match status" value="1"/>
</dbReference>
<evidence type="ECO:0000256" key="2">
    <source>
        <dbReference type="ARBA" id="ARBA00022771"/>
    </source>
</evidence>
<evidence type="ECO:0000313" key="7">
    <source>
        <dbReference type="Proteomes" id="UP001377567"/>
    </source>
</evidence>
<dbReference type="Pfam" id="PF08630">
    <property type="entry name" value="Dfp1_Him1_M"/>
    <property type="match status" value="1"/>
</dbReference>
<evidence type="ECO:0000256" key="4">
    <source>
        <dbReference type="PROSITE-ProRule" id="PRU00600"/>
    </source>
</evidence>
<dbReference type="InterPro" id="IPR055116">
    <property type="entry name" value="DBF4_BRCT"/>
</dbReference>
<dbReference type="Pfam" id="PF07535">
    <property type="entry name" value="zf-DBF"/>
    <property type="match status" value="1"/>
</dbReference>
<dbReference type="InterPro" id="IPR013939">
    <property type="entry name" value="Regulatory_Dfp1/Him1"/>
</dbReference>
<organism evidence="6 7">
    <name type="scientific">Maudiozyma humilis</name>
    <name type="common">Sour dough yeast</name>
    <name type="synonym">Kazachstania humilis</name>
    <dbReference type="NCBI Taxonomy" id="51915"/>
    <lineage>
        <taxon>Eukaryota</taxon>
        <taxon>Fungi</taxon>
        <taxon>Dikarya</taxon>
        <taxon>Ascomycota</taxon>
        <taxon>Saccharomycotina</taxon>
        <taxon>Saccharomycetes</taxon>
        <taxon>Saccharomycetales</taxon>
        <taxon>Saccharomycetaceae</taxon>
        <taxon>Maudiozyma</taxon>
    </lineage>
</organism>
<keyword evidence="3" id="KW-0862">Zinc</keyword>
<dbReference type="GO" id="GO:1901987">
    <property type="term" value="P:regulation of cell cycle phase transition"/>
    <property type="evidence" value="ECO:0007669"/>
    <property type="project" value="TreeGrafter"/>
</dbReference>
<keyword evidence="6" id="KW-0808">Transferase</keyword>
<evidence type="ECO:0000256" key="1">
    <source>
        <dbReference type="ARBA" id="ARBA00022723"/>
    </source>
</evidence>
<dbReference type="PROSITE" id="PS51265">
    <property type="entry name" value="ZF_DBF4"/>
    <property type="match status" value="1"/>
</dbReference>
<sequence length="654" mass="73433">MASPTTTQTRSPLKETDANLRQVVPAGKKRVLELHRGDGEQGVSGGFVAIKRPRIERSRSIEGAVLVSKTAALRTLEQKTDSKVAPRELLEWQRNWRRIMKRDSKIYFDITEDADTAAGKKRVLDKRQEVLKRGFLSLGAEISQFFDNSNSIVITRRSTDAISSLPSTDVLYRAKKRYMKVWGYEKATRFLTNLDVDLEEIKEAVAVGIATPSLSNLLQNEKLYGPNDRDPRTKRDDTHYFKHPHVYMYDLWQIWSPILILEWKQQDLNNKDRLPYPTLKYGTVGHCPFVGDRDADETAYKRVVRRYARDKANKKYALRLRMLYQNRAEPYLIMQDELIMLPHGCNDSRCAYKKCIEASREMVAKREAAERSQDNSSRIEEVHNMDEAGRGTPAPAHGADAGAAANPAVHEDIEPSVPQTNYAVPATNTTSTANNSAVYKEPPTPRLKRPVLASFTRQDTEDLFPEDFCSSKRQSRVNFEIKASGVHQSNDAATSFGNGLGPTKASVTSKNIKSLSRMVVDRKQACAKPRKLVAAGIPRPASLSYLNGVQGQASTTTDATVSNTMQRSANNTVSNASAQITTVNEAAANVPPQKSKPVAQRLPIEKSSGYCENCRVKYNSLYEHVQSEKHLTFAENPMNFEAIDSLIERLKFQF</sequence>
<reference evidence="6 7" key="1">
    <citation type="journal article" date="2023" name="Elife">
        <title>Identification of key yeast species and microbe-microbe interactions impacting larval growth of Drosophila in the wild.</title>
        <authorList>
            <person name="Mure A."/>
            <person name="Sugiura Y."/>
            <person name="Maeda R."/>
            <person name="Honda K."/>
            <person name="Sakurai N."/>
            <person name="Takahashi Y."/>
            <person name="Watada M."/>
            <person name="Katoh T."/>
            <person name="Gotoh A."/>
            <person name="Gotoh Y."/>
            <person name="Taniguchi I."/>
            <person name="Nakamura K."/>
            <person name="Hayashi T."/>
            <person name="Katayama T."/>
            <person name="Uemura T."/>
            <person name="Hattori Y."/>
        </authorList>
    </citation>
    <scope>NUCLEOTIDE SEQUENCE [LARGE SCALE GENOMIC DNA]</scope>
    <source>
        <strain evidence="6 7">KH-74</strain>
    </source>
</reference>
<dbReference type="GO" id="GO:0008270">
    <property type="term" value="F:zinc ion binding"/>
    <property type="evidence" value="ECO:0007669"/>
    <property type="project" value="UniProtKB-KW"/>
</dbReference>
<dbReference type="PANTHER" id="PTHR15375:SF26">
    <property type="entry name" value="PROTEIN CHIFFON"/>
    <property type="match status" value="1"/>
</dbReference>
<name>A0AAV5S3A3_MAUHU</name>
<dbReference type="GO" id="GO:0003676">
    <property type="term" value="F:nucleic acid binding"/>
    <property type="evidence" value="ECO:0007669"/>
    <property type="project" value="InterPro"/>
</dbReference>
<dbReference type="GO" id="GO:0016301">
    <property type="term" value="F:kinase activity"/>
    <property type="evidence" value="ECO:0007669"/>
    <property type="project" value="UniProtKB-KW"/>
</dbReference>
<dbReference type="FunFam" id="6.10.250.3410:FF:000001">
    <property type="entry name" value="Protein DBF4 homolog A"/>
    <property type="match status" value="1"/>
</dbReference>
<dbReference type="GO" id="GO:0010571">
    <property type="term" value="P:positive regulation of nuclear cell cycle DNA replication"/>
    <property type="evidence" value="ECO:0007669"/>
    <property type="project" value="TreeGrafter"/>
</dbReference>
<evidence type="ECO:0000256" key="3">
    <source>
        <dbReference type="ARBA" id="ARBA00022833"/>
    </source>
</evidence>
<dbReference type="Proteomes" id="UP001377567">
    <property type="component" value="Unassembled WGS sequence"/>
</dbReference>
<dbReference type="InterPro" id="IPR038545">
    <property type="entry name" value="Znf_DBF_sf"/>
</dbReference>
<feature type="domain" description="DBF4-type" evidence="5">
    <location>
        <begin position="604"/>
        <end position="653"/>
    </location>
</feature>
<protein>
    <submittedName>
        <fullName evidence="6">Protein serine/threonine kinase activating protein</fullName>
    </submittedName>
</protein>
<keyword evidence="7" id="KW-1185">Reference proteome</keyword>
<gene>
    <name evidence="6" type="ORF">DAKH74_049910</name>
</gene>
<proteinExistence type="predicted"/>
<comment type="caution">
    <text evidence="6">The sequence shown here is derived from an EMBL/GenBank/DDBJ whole genome shotgun (WGS) entry which is preliminary data.</text>
</comment>
<keyword evidence="6" id="KW-0418">Kinase</keyword>
<evidence type="ECO:0000259" key="5">
    <source>
        <dbReference type="PROSITE" id="PS51265"/>
    </source>
</evidence>
<evidence type="ECO:0000313" key="6">
    <source>
        <dbReference type="EMBL" id="GMM58374.1"/>
    </source>
</evidence>
<dbReference type="InterPro" id="IPR006572">
    <property type="entry name" value="Znf_DBF"/>
</dbReference>
<dbReference type="InterPro" id="IPR036420">
    <property type="entry name" value="BRCT_dom_sf"/>
</dbReference>
<accession>A0AAV5S3A3</accession>
<dbReference type="GO" id="GO:0043539">
    <property type="term" value="F:protein serine/threonine kinase activator activity"/>
    <property type="evidence" value="ECO:0007669"/>
    <property type="project" value="TreeGrafter"/>
</dbReference>
<dbReference type="PANTHER" id="PTHR15375">
    <property type="entry name" value="ACTIVATOR OF S-PHASE KINASE-RELATED"/>
    <property type="match status" value="1"/>
</dbReference>
<dbReference type="GO" id="GO:0031431">
    <property type="term" value="C:Dbf4-dependent protein kinase complex"/>
    <property type="evidence" value="ECO:0007669"/>
    <property type="project" value="TreeGrafter"/>
</dbReference>
<dbReference type="InterPro" id="IPR051590">
    <property type="entry name" value="Replication_Regulatory_Kinase"/>
</dbReference>
<dbReference type="EMBL" id="BTGD01000025">
    <property type="protein sequence ID" value="GMM58374.1"/>
    <property type="molecule type" value="Genomic_DNA"/>
</dbReference>
<dbReference type="AlphaFoldDB" id="A0AAV5S3A3"/>
<keyword evidence="2 4" id="KW-0863">Zinc-finger</keyword>
<dbReference type="Gene3D" id="6.10.250.3410">
    <property type="entry name" value="DBF zinc finger"/>
    <property type="match status" value="1"/>
</dbReference>